<dbReference type="GO" id="GO:0003677">
    <property type="term" value="F:DNA binding"/>
    <property type="evidence" value="ECO:0007669"/>
    <property type="project" value="InterPro"/>
</dbReference>
<dbReference type="GO" id="GO:0006313">
    <property type="term" value="P:DNA transposition"/>
    <property type="evidence" value="ECO:0007669"/>
    <property type="project" value="InterPro"/>
</dbReference>
<dbReference type="Gene3D" id="3.30.70.1290">
    <property type="entry name" value="Transposase IS200-like"/>
    <property type="match status" value="1"/>
</dbReference>
<comment type="caution">
    <text evidence="1">The sequence shown here is derived from an EMBL/GenBank/DDBJ whole genome shotgun (WGS) entry which is preliminary data.</text>
</comment>
<dbReference type="EMBL" id="PFRH01000056">
    <property type="protein sequence ID" value="PJC52681.1"/>
    <property type="molecule type" value="Genomic_DNA"/>
</dbReference>
<dbReference type="Proteomes" id="UP000231456">
    <property type="component" value="Unassembled WGS sequence"/>
</dbReference>
<reference evidence="2" key="1">
    <citation type="submission" date="2017-09" db="EMBL/GenBank/DDBJ databases">
        <title>Depth-based differentiation of microbial function through sediment-hosted aquifers and enrichment of novel symbionts in the deep terrestrial subsurface.</title>
        <authorList>
            <person name="Probst A.J."/>
            <person name="Ladd B."/>
            <person name="Jarett J.K."/>
            <person name="Geller-Mcgrath D.E."/>
            <person name="Sieber C.M.K."/>
            <person name="Emerson J.B."/>
            <person name="Anantharaman K."/>
            <person name="Thomas B.C."/>
            <person name="Malmstrom R."/>
            <person name="Stieglmeier M."/>
            <person name="Klingl A."/>
            <person name="Woyke T."/>
            <person name="Ryan C.M."/>
            <person name="Banfield J.F."/>
        </authorList>
    </citation>
    <scope>NUCLEOTIDE SEQUENCE [LARGE SCALE GENOMIC DNA]</scope>
</reference>
<dbReference type="GO" id="GO:0004803">
    <property type="term" value="F:transposase activity"/>
    <property type="evidence" value="ECO:0007669"/>
    <property type="project" value="InterPro"/>
</dbReference>
<dbReference type="SUPFAM" id="SSF143422">
    <property type="entry name" value="Transposase IS200-like"/>
    <property type="match status" value="1"/>
</dbReference>
<evidence type="ECO:0000313" key="1">
    <source>
        <dbReference type="EMBL" id="PJC52681.1"/>
    </source>
</evidence>
<accession>A0A2M8FAD4</accession>
<protein>
    <submittedName>
        <fullName evidence="1">Uncharacterized protein</fullName>
    </submittedName>
</protein>
<dbReference type="InterPro" id="IPR036515">
    <property type="entry name" value="Transposase_17_sf"/>
</dbReference>
<proteinExistence type="predicted"/>
<evidence type="ECO:0000313" key="2">
    <source>
        <dbReference type="Proteomes" id="UP000231456"/>
    </source>
</evidence>
<sequence>MHNHAHADKPYKNVFGPQQNNVSSIIRGFKGAYTNRIKMKTNIIHFPWQSRFYDRIIRNDRALYTVRKYIRKIR</sequence>
<gene>
    <name evidence="1" type="ORF">CO030_01590</name>
</gene>
<dbReference type="AlphaFoldDB" id="A0A2M8FAD4"/>
<organism evidence="1 2">
    <name type="scientific">Candidatus Magasanikbacteria bacterium CG_4_9_14_0_2_um_filter_42_11</name>
    <dbReference type="NCBI Taxonomy" id="1974643"/>
    <lineage>
        <taxon>Bacteria</taxon>
        <taxon>Candidatus Magasanikiibacteriota</taxon>
    </lineage>
</organism>
<name>A0A2M8FAD4_9BACT</name>